<reference evidence="1 2" key="1">
    <citation type="submission" date="2014-03" db="EMBL/GenBank/DDBJ databases">
        <title>Genomics of Bifidobacteria.</title>
        <authorList>
            <person name="Ventura M."/>
            <person name="Milani C."/>
            <person name="Lugli G.A."/>
        </authorList>
    </citation>
    <scope>NUCLEOTIDE SEQUENCE [LARGE SCALE GENOMIC DNA]</scope>
    <source>
        <strain evidence="1 2">DSM 23968</strain>
    </source>
</reference>
<gene>
    <name evidence="1" type="ORF">BSTEL_1796</name>
</gene>
<comment type="caution">
    <text evidence="1">The sequence shown here is derived from an EMBL/GenBank/DDBJ whole genome shotgun (WGS) entry which is preliminary data.</text>
</comment>
<sequence>MTDDSKNRRKAARLLDRVQSLELLTGFEALALTVWLDMLRGGRKEFNDMKPEYDKAKNLNKTLDVVYDCLKRFDTTLKWRTQGQPPLWREIGAVFDDISMSALQPTGEDEEPETHTLRESATLSFVDIYHDFMLAWWKGEWRPTGDGSTYLISGEIIDTRERSRFIYFRDRIIEGVEETDSKAVMSMLARCAYATGYTFKRYDQAKRHGETPTPDMVKGWRTVAATHANHAEEYKVQNMKGHTIPVMLKAQQDGVTFRSGTR</sequence>
<accession>A0A087DMY7</accession>
<organism evidence="1 2">
    <name type="scientific">Bifidobacterium stellenboschense</name>
    <dbReference type="NCBI Taxonomy" id="762211"/>
    <lineage>
        <taxon>Bacteria</taxon>
        <taxon>Bacillati</taxon>
        <taxon>Actinomycetota</taxon>
        <taxon>Actinomycetes</taxon>
        <taxon>Bifidobacteriales</taxon>
        <taxon>Bifidobacteriaceae</taxon>
        <taxon>Bifidobacterium</taxon>
    </lineage>
</organism>
<dbReference type="AlphaFoldDB" id="A0A087DMY7"/>
<proteinExistence type="predicted"/>
<dbReference type="Proteomes" id="UP000029004">
    <property type="component" value="Unassembled WGS sequence"/>
</dbReference>
<protein>
    <submittedName>
        <fullName evidence="1">Uncharacterized protein</fullName>
    </submittedName>
</protein>
<keyword evidence="2" id="KW-1185">Reference proteome</keyword>
<dbReference type="RefSeq" id="WP_034528734.1">
    <property type="nucleotide sequence ID" value="NZ_JGZP01000014.1"/>
</dbReference>
<dbReference type="STRING" id="762211.BSTEL_1796"/>
<evidence type="ECO:0000313" key="2">
    <source>
        <dbReference type="Proteomes" id="UP000029004"/>
    </source>
</evidence>
<dbReference type="OrthoDB" id="9809583at2"/>
<evidence type="ECO:0000313" key="1">
    <source>
        <dbReference type="EMBL" id="KFI96887.1"/>
    </source>
</evidence>
<name>A0A087DMY7_9BIFI</name>
<dbReference type="EMBL" id="JGZP01000014">
    <property type="protein sequence ID" value="KFI96887.1"/>
    <property type="molecule type" value="Genomic_DNA"/>
</dbReference>